<gene>
    <name evidence="1" type="ORF">HMPREF9695_00262</name>
</gene>
<keyword evidence="2" id="KW-1185">Reference proteome</keyword>
<organism evidence="1 2">
    <name type="scientific">Afipia broomeae ATCC 49717</name>
    <dbReference type="NCBI Taxonomy" id="883078"/>
    <lineage>
        <taxon>Bacteria</taxon>
        <taxon>Pseudomonadati</taxon>
        <taxon>Pseudomonadota</taxon>
        <taxon>Alphaproteobacteria</taxon>
        <taxon>Hyphomicrobiales</taxon>
        <taxon>Nitrobacteraceae</taxon>
        <taxon>Afipia</taxon>
    </lineage>
</organism>
<dbReference type="HOGENOM" id="CLU_150626_0_0_5"/>
<dbReference type="EMBL" id="AGWX01000001">
    <property type="protein sequence ID" value="EKS41170.1"/>
    <property type="molecule type" value="Genomic_DNA"/>
</dbReference>
<dbReference type="eggNOG" id="ENOG50301V7">
    <property type="taxonomic scope" value="Bacteria"/>
</dbReference>
<dbReference type="PATRIC" id="fig|883078.3.peg.274"/>
<accession>K8PNT5</accession>
<dbReference type="Pfam" id="PF11162">
    <property type="entry name" value="DUF2946"/>
    <property type="match status" value="1"/>
</dbReference>
<proteinExistence type="predicted"/>
<evidence type="ECO:0000313" key="1">
    <source>
        <dbReference type="EMBL" id="EKS41170.1"/>
    </source>
</evidence>
<protein>
    <recommendedName>
        <fullName evidence="3">DUF2946 domain-containing protein</fullName>
    </recommendedName>
</protein>
<comment type="caution">
    <text evidence="1">The sequence shown here is derived from an EMBL/GenBank/DDBJ whole genome shotgun (WGS) entry which is preliminary data.</text>
</comment>
<dbReference type="InterPro" id="IPR021333">
    <property type="entry name" value="DUF2946"/>
</dbReference>
<name>K8PNT5_9BRAD</name>
<dbReference type="AlphaFoldDB" id="K8PNT5"/>
<evidence type="ECO:0000313" key="2">
    <source>
        <dbReference type="Proteomes" id="UP000001096"/>
    </source>
</evidence>
<reference evidence="1 2" key="1">
    <citation type="submission" date="2012-04" db="EMBL/GenBank/DDBJ databases">
        <title>The Genome Sequence of Afipia broomeae ATCC 49717.</title>
        <authorList>
            <consortium name="The Broad Institute Genome Sequencing Platform"/>
            <person name="Earl A."/>
            <person name="Ward D."/>
            <person name="Feldgarden M."/>
            <person name="Gevers D."/>
            <person name="Huys G."/>
            <person name="Walker B."/>
            <person name="Young S.K."/>
            <person name="Zeng Q."/>
            <person name="Gargeya S."/>
            <person name="Fitzgerald M."/>
            <person name="Haas B."/>
            <person name="Abouelleil A."/>
            <person name="Alvarado L."/>
            <person name="Arachchi H.M."/>
            <person name="Berlin A."/>
            <person name="Chapman S.B."/>
            <person name="Goldberg J."/>
            <person name="Griggs A."/>
            <person name="Gujja S."/>
            <person name="Hansen M."/>
            <person name="Howarth C."/>
            <person name="Imamovic A."/>
            <person name="Larimer J."/>
            <person name="McCowen C."/>
            <person name="Montmayeur A."/>
            <person name="Murphy C."/>
            <person name="Neiman D."/>
            <person name="Pearson M."/>
            <person name="Priest M."/>
            <person name="Roberts A."/>
            <person name="Saif S."/>
            <person name="Shea T."/>
            <person name="Sisk P."/>
            <person name="Sykes S."/>
            <person name="Wortman J."/>
            <person name="Nusbaum C."/>
            <person name="Birren B."/>
        </authorList>
    </citation>
    <scope>NUCLEOTIDE SEQUENCE [LARGE SCALE GENOMIC DNA]</scope>
    <source>
        <strain evidence="1 2">ATCC 49717</strain>
    </source>
</reference>
<sequence length="129" mass="13881">MGLTGWCGAYRFMNWLRSKAKRLSLLALFALALQLGLSFGHCHHDVAVAGIAASQSQASTPDTDHDQDVHRDLCAICATMAMANTLVAAVPPSLTMPLTVTALRTAFHYETIADDARRGAFRSRAPPQA</sequence>
<evidence type="ECO:0008006" key="3">
    <source>
        <dbReference type="Google" id="ProtNLM"/>
    </source>
</evidence>
<dbReference type="Proteomes" id="UP000001096">
    <property type="component" value="Unassembled WGS sequence"/>
</dbReference>